<dbReference type="AlphaFoldDB" id="A0A7W8KL62"/>
<dbReference type="RefSeq" id="WP_184115170.1">
    <property type="nucleotide sequence ID" value="NZ_BNAJ01000012.1"/>
</dbReference>
<proteinExistence type="predicted"/>
<evidence type="ECO:0000259" key="1">
    <source>
        <dbReference type="Pfam" id="PF01656"/>
    </source>
</evidence>
<dbReference type="Pfam" id="PF01656">
    <property type="entry name" value="CbiA"/>
    <property type="match status" value="1"/>
</dbReference>
<accession>A0A7W8KL62</accession>
<evidence type="ECO:0000313" key="2">
    <source>
        <dbReference type="EMBL" id="MBB5378584.1"/>
    </source>
</evidence>
<feature type="domain" description="CobQ/CobB/MinD/ParA nucleotide binding" evidence="1">
    <location>
        <begin position="4"/>
        <end position="170"/>
    </location>
</feature>
<dbReference type="Proteomes" id="UP000539473">
    <property type="component" value="Unassembled WGS sequence"/>
</dbReference>
<evidence type="ECO:0000313" key="3">
    <source>
        <dbReference type="Proteomes" id="UP000539473"/>
    </source>
</evidence>
<dbReference type="SUPFAM" id="SSF52540">
    <property type="entry name" value="P-loop containing nucleoside triphosphate hydrolases"/>
    <property type="match status" value="1"/>
</dbReference>
<dbReference type="PIRSF" id="PIRSF009320">
    <property type="entry name" value="Nuc_binding_HP_1000"/>
    <property type="match status" value="1"/>
</dbReference>
<reference evidence="2 3" key="1">
    <citation type="submission" date="2020-08" db="EMBL/GenBank/DDBJ databases">
        <title>Genomic Encyclopedia of Type Strains, Phase IV (KMG-IV): sequencing the most valuable type-strain genomes for metagenomic binning, comparative biology and taxonomic classification.</title>
        <authorList>
            <person name="Goeker M."/>
        </authorList>
    </citation>
    <scope>NUCLEOTIDE SEQUENCE [LARGE SCALE GENOMIC DNA]</scope>
    <source>
        <strain evidence="2 3">DSM 27521</strain>
    </source>
</reference>
<dbReference type="PANTHER" id="PTHR13696">
    <property type="entry name" value="P-LOOP CONTAINING NUCLEOSIDE TRIPHOSPHATE HYDROLASE"/>
    <property type="match status" value="1"/>
</dbReference>
<dbReference type="InterPro" id="IPR002586">
    <property type="entry name" value="CobQ/CobB/MinD/ParA_Nub-bd_dom"/>
</dbReference>
<dbReference type="InterPro" id="IPR027417">
    <property type="entry name" value="P-loop_NTPase"/>
</dbReference>
<dbReference type="PANTHER" id="PTHR13696:SF99">
    <property type="entry name" value="COBYRINIC ACID AC-DIAMIDE SYNTHASE"/>
    <property type="match status" value="1"/>
</dbReference>
<dbReference type="CDD" id="cd02042">
    <property type="entry name" value="ParAB_family"/>
    <property type="match status" value="1"/>
</dbReference>
<organism evidence="2 3">
    <name type="scientific">Deinococcus metalli</name>
    <dbReference type="NCBI Taxonomy" id="1141878"/>
    <lineage>
        <taxon>Bacteria</taxon>
        <taxon>Thermotogati</taxon>
        <taxon>Deinococcota</taxon>
        <taxon>Deinococci</taxon>
        <taxon>Deinococcales</taxon>
        <taxon>Deinococcaceae</taxon>
        <taxon>Deinococcus</taxon>
    </lineage>
</organism>
<comment type="caution">
    <text evidence="2">The sequence shown here is derived from an EMBL/GenBank/DDBJ whole genome shotgun (WGS) entry which is preliminary data.</text>
</comment>
<protein>
    <submittedName>
        <fullName evidence="2">Chromosome partitioning protein</fullName>
    </submittedName>
</protein>
<gene>
    <name evidence="2" type="ORF">HNQ07_004091</name>
</gene>
<sequence length="194" mass="20999">MIRISLLSRKGGVGKTLCSMGLAQVLAERHQVAVLDLDPEGSARAWANDANAQGIPLPYHVYGPVEAAMRLDADYLIVDTPPNDPKTLAATAKVSDVILVPIQPGKGEIDRLEPTMDVLRDGHFKDGARLGLLLNYIEHDNLSAAMPQALEQLNYPLVATIRKSVEYRRAFGALIPAPLLSPFRQALTEVGIDA</sequence>
<dbReference type="Gene3D" id="3.40.50.300">
    <property type="entry name" value="P-loop containing nucleotide triphosphate hydrolases"/>
    <property type="match status" value="1"/>
</dbReference>
<dbReference type="EMBL" id="JACHFK010000013">
    <property type="protein sequence ID" value="MBB5378584.1"/>
    <property type="molecule type" value="Genomic_DNA"/>
</dbReference>
<dbReference type="InterPro" id="IPR050678">
    <property type="entry name" value="DNA_Partitioning_ATPase"/>
</dbReference>
<name>A0A7W8KL62_9DEIO</name>